<dbReference type="Pfam" id="PF23466">
    <property type="entry name" value="WWE_4"/>
    <property type="match status" value="1"/>
</dbReference>
<dbReference type="GO" id="GO:0032481">
    <property type="term" value="P:positive regulation of type I interferon production"/>
    <property type="evidence" value="ECO:0007669"/>
    <property type="project" value="TreeGrafter"/>
</dbReference>
<dbReference type="GO" id="GO:0005737">
    <property type="term" value="C:cytoplasm"/>
    <property type="evidence" value="ECO:0007669"/>
    <property type="project" value="UniProtKB-SubCell"/>
</dbReference>
<dbReference type="InterPro" id="IPR040954">
    <property type="entry name" value="Znf-CCCH_8"/>
</dbReference>
<evidence type="ECO:0000256" key="12">
    <source>
        <dbReference type="SAM" id="MobiDB-lite"/>
    </source>
</evidence>
<keyword evidence="6" id="KW-0677">Repeat</keyword>
<dbReference type="InterPro" id="IPR051712">
    <property type="entry name" value="ARTD-AVP"/>
</dbReference>
<dbReference type="GO" id="GO:0003723">
    <property type="term" value="F:RNA binding"/>
    <property type="evidence" value="ECO:0007669"/>
    <property type="project" value="TreeGrafter"/>
</dbReference>
<feature type="compositionally biased region" description="Polar residues" evidence="12">
    <location>
        <begin position="528"/>
        <end position="539"/>
    </location>
</feature>
<gene>
    <name evidence="16" type="primary">Zc3hav1</name>
    <name evidence="16" type="ORF">PHOROB_LOCUS17721</name>
</gene>
<dbReference type="Pfam" id="PF18606">
    <property type="entry name" value="HTH_53"/>
    <property type="match status" value="1"/>
</dbReference>
<dbReference type="GO" id="GO:0003950">
    <property type="term" value="F:NAD+ poly-ADP-ribosyltransferase activity"/>
    <property type="evidence" value="ECO:0007669"/>
    <property type="project" value="InterPro"/>
</dbReference>
<dbReference type="InterPro" id="IPR057602">
    <property type="entry name" value="Zfn-CCCH_PARP12"/>
</dbReference>
<dbReference type="Pfam" id="PF18633">
    <property type="entry name" value="zf-CCCH_8"/>
    <property type="match status" value="1"/>
</dbReference>
<dbReference type="EMBL" id="CALSGD010001673">
    <property type="protein sequence ID" value="CAH7471113.1"/>
    <property type="molecule type" value="Genomic_DNA"/>
</dbReference>
<evidence type="ECO:0000259" key="14">
    <source>
        <dbReference type="PROSITE" id="PS50918"/>
    </source>
</evidence>
<dbReference type="PROSITE" id="PS50103">
    <property type="entry name" value="ZF_C3H1"/>
    <property type="match status" value="1"/>
</dbReference>
<reference evidence="16" key="1">
    <citation type="submission" date="2022-06" db="EMBL/GenBank/DDBJ databases">
        <authorList>
            <person name="Andreotti S."/>
            <person name="Wyler E."/>
        </authorList>
    </citation>
    <scope>NUCLEOTIDE SEQUENCE</scope>
</reference>
<dbReference type="KEGG" id="prob:127214239"/>
<evidence type="ECO:0000256" key="5">
    <source>
        <dbReference type="ARBA" id="ARBA00022723"/>
    </source>
</evidence>
<dbReference type="PANTHER" id="PTHR45740">
    <property type="entry name" value="POLY [ADP-RIBOSE] POLYMERASE"/>
    <property type="match status" value="1"/>
</dbReference>
<feature type="zinc finger region" description="C3H1-type" evidence="11">
    <location>
        <begin position="173"/>
        <end position="194"/>
    </location>
</feature>
<dbReference type="InterPro" id="IPR036388">
    <property type="entry name" value="WH-like_DNA-bd_sf"/>
</dbReference>
<keyword evidence="3" id="KW-0963">Cytoplasm</keyword>
<dbReference type="GO" id="GO:0009615">
    <property type="term" value="P:response to virus"/>
    <property type="evidence" value="ECO:0007669"/>
    <property type="project" value="TreeGrafter"/>
</dbReference>
<dbReference type="InterPro" id="IPR004170">
    <property type="entry name" value="WWE_dom"/>
</dbReference>
<dbReference type="PROSITE" id="PS50918">
    <property type="entry name" value="WWE"/>
    <property type="match status" value="1"/>
</dbReference>
<comment type="caution">
    <text evidence="16">The sequence shown here is derived from an EMBL/GenBank/DDBJ whole genome shotgun (WGS) entry which is preliminary data.</text>
</comment>
<dbReference type="Pfam" id="PF02825">
    <property type="entry name" value="WWE"/>
    <property type="match status" value="1"/>
</dbReference>
<comment type="similarity">
    <text evidence="10">Belongs to the ARTD/PARP family.</text>
</comment>
<dbReference type="GO" id="GO:1990404">
    <property type="term" value="F:NAD+-protein mono-ADP-ribosyltransferase activity"/>
    <property type="evidence" value="ECO:0007669"/>
    <property type="project" value="TreeGrafter"/>
</dbReference>
<evidence type="ECO:0000256" key="10">
    <source>
        <dbReference type="ARBA" id="ARBA00024347"/>
    </source>
</evidence>
<feature type="domain" description="C3H1-type" evidence="13">
    <location>
        <begin position="173"/>
        <end position="194"/>
    </location>
</feature>
<accession>A0AAV0AC38</accession>
<dbReference type="CTD" id="56829"/>
<dbReference type="GO" id="GO:0061014">
    <property type="term" value="P:positive regulation of mRNA catabolic process"/>
    <property type="evidence" value="ECO:0007669"/>
    <property type="project" value="TreeGrafter"/>
</dbReference>
<sequence>MADPGVCCFITKILCAHGGRMTLEGLLAEIALPEAQLCELLEAAGPDRFVLLDIVGQTGITRSVVATTRARVCRRKYCERPCDSLHLCKLNLLGRCHYSHAQRNLCKYSHNVLSEQNFQVLKNHELSGLNQEELAVLLVQSDPFFLPEICKSYKGEGRKQICGQPQPCERLHICEHFTRGNCSYLNCLRSHNLMDRRALAIMKEHGLSSDVVQNIQDICNNKHSRRNPPAIRALQPHRRGRARGRSKSRDRFFQNSLEFLPTVSPAESGPPSPDAASCKDSLEDVSADVIQKFKYLGTEDCAQFSSVSPKAASLQGASQMGASLKFSENGDPTGLFSRSRSDSFSNQAASGFHLDVTQTLEAFAMKTDTSSEYRTGVKSKTGTHDIQHAPFFDSYASGVTMEGTGSGILGNRAIGNGLGEMILPSNHWKSAANPQGPKTADSGQDMSFPSGKYGGNTVWASKSSHSELNGSTQIMNETPDIFKSSATGFGVKAPVTGRKEAVCSGGQGLGTQVLAMPEEVTATVQASRLPQSLPPSSNHRAAASGTLGENSARASLSPACEPSRRTSDSEYPLGSIINSASPRMDAHGPKEICQDHLYKGCQQSNCSKSHFYLPYRWQVFINNSWIDFQATEDIERAYCDPQTEIVKIEKFHINFQKMTCDSYPVRRLSTPSFVEHSADSVFSTIWLWYWKNEFGKFIQYGDEKKGQPSSNVNSPYLESFFQSCPRGVVPFQAGARDYELSFQGMIQTNIASKTQRQVVRRPVFVSWKDVEQRRRGADQQPVMPVVEALTLDSPPQRDTSTFPSNRYELVALNSQDEEYVKISELFKASMKYFKVKTIKRIWNQSLWESFERKKLVMRSNSEMLLFHATCRVHVDYICKNNFEWILNGSRETRYGKGNYFAKEAIYSHKNCPYEAKNIVMFVARVLAGNSIEGNMTYSRAPALYDSCVDSRLNPSVFVIFQKEQIYPAYVIEYTELEKEKACTIS</sequence>
<dbReference type="GO" id="GO:0005634">
    <property type="term" value="C:nucleus"/>
    <property type="evidence" value="ECO:0007669"/>
    <property type="project" value="UniProtKB-SubCell"/>
</dbReference>
<dbReference type="Proteomes" id="UP001152836">
    <property type="component" value="Unassembled WGS sequence"/>
</dbReference>
<evidence type="ECO:0000313" key="16">
    <source>
        <dbReference type="EMBL" id="CAH7471113.1"/>
    </source>
</evidence>
<feature type="region of interest" description="Disordered" evidence="12">
    <location>
        <begin position="221"/>
        <end position="280"/>
    </location>
</feature>
<evidence type="ECO:0000259" key="15">
    <source>
        <dbReference type="PROSITE" id="PS51059"/>
    </source>
</evidence>
<evidence type="ECO:0000256" key="2">
    <source>
        <dbReference type="ARBA" id="ARBA00004496"/>
    </source>
</evidence>
<feature type="domain" description="WWE" evidence="14">
    <location>
        <begin position="672"/>
        <end position="760"/>
    </location>
</feature>
<feature type="compositionally biased region" description="Basic residues" evidence="12">
    <location>
        <begin position="235"/>
        <end position="246"/>
    </location>
</feature>
<evidence type="ECO:0000256" key="9">
    <source>
        <dbReference type="ARBA" id="ARBA00023242"/>
    </source>
</evidence>
<dbReference type="PROSITE" id="PS51059">
    <property type="entry name" value="PARP_CATALYTIC"/>
    <property type="match status" value="1"/>
</dbReference>
<evidence type="ECO:0000256" key="3">
    <source>
        <dbReference type="ARBA" id="ARBA00022490"/>
    </source>
</evidence>
<dbReference type="Pfam" id="PF25261">
    <property type="entry name" value="zf-CCCH_PARP12"/>
    <property type="match status" value="1"/>
</dbReference>
<dbReference type="Gene3D" id="1.10.10.10">
    <property type="entry name" value="Winged helix-like DNA-binding domain superfamily/Winged helix DNA-binding domain"/>
    <property type="match status" value="1"/>
</dbReference>
<dbReference type="CDD" id="cd01439">
    <property type="entry name" value="TCCD_inducible_PARP_like"/>
    <property type="match status" value="1"/>
</dbReference>
<evidence type="ECO:0000313" key="17">
    <source>
        <dbReference type="Proteomes" id="UP001152836"/>
    </source>
</evidence>
<proteinExistence type="inferred from homology"/>
<evidence type="ECO:0000256" key="8">
    <source>
        <dbReference type="ARBA" id="ARBA00022833"/>
    </source>
</evidence>
<keyword evidence="7 11" id="KW-0863">Zinc-finger</keyword>
<evidence type="ECO:0000256" key="1">
    <source>
        <dbReference type="ARBA" id="ARBA00004123"/>
    </source>
</evidence>
<dbReference type="InterPro" id="IPR012317">
    <property type="entry name" value="Poly(ADP-ribose)pol_cat_dom"/>
</dbReference>
<feature type="domain" description="PARP catalytic" evidence="15">
    <location>
        <begin position="793"/>
        <end position="985"/>
    </location>
</feature>
<evidence type="ECO:0000259" key="13">
    <source>
        <dbReference type="PROSITE" id="PS50103"/>
    </source>
</evidence>
<dbReference type="Gene3D" id="3.30.720.50">
    <property type="match status" value="1"/>
</dbReference>
<evidence type="ECO:0000256" key="4">
    <source>
        <dbReference type="ARBA" id="ARBA00022553"/>
    </source>
</evidence>
<protein>
    <submittedName>
        <fullName evidence="16">Zc3hav1 protein</fullName>
    </submittedName>
</protein>
<dbReference type="SUPFAM" id="SSF56399">
    <property type="entry name" value="ADP-ribosylation"/>
    <property type="match status" value="1"/>
</dbReference>
<keyword evidence="4" id="KW-0597">Phosphoprotein</keyword>
<feature type="region of interest" description="Disordered" evidence="12">
    <location>
        <begin position="528"/>
        <end position="585"/>
    </location>
</feature>
<evidence type="ECO:0000256" key="7">
    <source>
        <dbReference type="ARBA" id="ARBA00022771"/>
    </source>
</evidence>
<dbReference type="GeneID" id="127214239"/>
<organism evidence="16 17">
    <name type="scientific">Phodopus roborovskii</name>
    <name type="common">Roborovski's desert hamster</name>
    <name type="synonym">Cricetulus roborovskii</name>
    <dbReference type="NCBI Taxonomy" id="109678"/>
    <lineage>
        <taxon>Eukaryota</taxon>
        <taxon>Metazoa</taxon>
        <taxon>Chordata</taxon>
        <taxon>Craniata</taxon>
        <taxon>Vertebrata</taxon>
        <taxon>Euteleostomi</taxon>
        <taxon>Mammalia</taxon>
        <taxon>Eutheria</taxon>
        <taxon>Euarchontoglires</taxon>
        <taxon>Glires</taxon>
        <taxon>Rodentia</taxon>
        <taxon>Myomorpha</taxon>
        <taxon>Muroidea</taxon>
        <taxon>Cricetidae</taxon>
        <taxon>Cricetinae</taxon>
        <taxon>Phodopus</taxon>
    </lineage>
</organism>
<keyword evidence="8 11" id="KW-0862">Zinc</keyword>
<dbReference type="InterPro" id="IPR041360">
    <property type="entry name" value="ZAP_HTH"/>
</dbReference>
<dbReference type="Gene3D" id="3.90.228.10">
    <property type="match status" value="1"/>
</dbReference>
<dbReference type="PANTHER" id="PTHR45740:SF8">
    <property type="entry name" value="ZINC FINGER CCCH-TYPE ANTIVIRAL PROTEIN 1"/>
    <property type="match status" value="1"/>
</dbReference>
<dbReference type="GO" id="GO:0008270">
    <property type="term" value="F:zinc ion binding"/>
    <property type="evidence" value="ECO:0007669"/>
    <property type="project" value="UniProtKB-KW"/>
</dbReference>
<keyword evidence="9" id="KW-0539">Nucleus</keyword>
<evidence type="ECO:0000256" key="11">
    <source>
        <dbReference type="PROSITE-ProRule" id="PRU00723"/>
    </source>
</evidence>
<dbReference type="InterPro" id="IPR037197">
    <property type="entry name" value="WWE_dom_sf"/>
</dbReference>
<keyword evidence="17" id="KW-1185">Reference proteome</keyword>
<dbReference type="AlphaFoldDB" id="A0AAV0AC38"/>
<name>A0AAV0AC38_PHORO</name>
<dbReference type="InterPro" id="IPR000571">
    <property type="entry name" value="Znf_CCCH"/>
</dbReference>
<comment type="subcellular location">
    <subcellularLocation>
        <location evidence="2">Cytoplasm</location>
    </subcellularLocation>
    <subcellularLocation>
        <location evidence="1">Nucleus</location>
    </subcellularLocation>
</comment>
<dbReference type="RefSeq" id="XP_051030592.1">
    <property type="nucleotide sequence ID" value="XM_051174635.1"/>
</dbReference>
<evidence type="ECO:0000256" key="6">
    <source>
        <dbReference type="ARBA" id="ARBA00022737"/>
    </source>
</evidence>
<dbReference type="Pfam" id="PF00644">
    <property type="entry name" value="PARP"/>
    <property type="match status" value="1"/>
</dbReference>
<dbReference type="SUPFAM" id="SSF117839">
    <property type="entry name" value="WWE domain"/>
    <property type="match status" value="1"/>
</dbReference>
<keyword evidence="5 11" id="KW-0479">Metal-binding</keyword>
<feature type="region of interest" description="Disordered" evidence="12">
    <location>
        <begin position="427"/>
        <end position="448"/>
    </location>
</feature>